<dbReference type="AlphaFoldDB" id="A0A453I7Y9"/>
<sequence>CKDGRLIHLMPFNVPFTVQRDSCVICRYDTRLQWSSTVLVFV</sequence>
<reference evidence="1" key="3">
    <citation type="journal article" date="2017" name="Nature">
        <title>Genome sequence of the progenitor of the wheat D genome Aegilops tauschii.</title>
        <authorList>
            <person name="Luo M.C."/>
            <person name="Gu Y.Q."/>
            <person name="Puiu D."/>
            <person name="Wang H."/>
            <person name="Twardziok S.O."/>
            <person name="Deal K.R."/>
            <person name="Huo N."/>
            <person name="Zhu T."/>
            <person name="Wang L."/>
            <person name="Wang Y."/>
            <person name="McGuire P.E."/>
            <person name="Liu S."/>
            <person name="Long H."/>
            <person name="Ramasamy R.K."/>
            <person name="Rodriguez J.C."/>
            <person name="Van S.L."/>
            <person name="Yuan L."/>
            <person name="Wang Z."/>
            <person name="Xia Z."/>
            <person name="Xiao L."/>
            <person name="Anderson O.D."/>
            <person name="Ouyang S."/>
            <person name="Liang Y."/>
            <person name="Zimin A.V."/>
            <person name="Pertea G."/>
            <person name="Qi P."/>
            <person name="Bennetzen J.L."/>
            <person name="Dai X."/>
            <person name="Dawson M.W."/>
            <person name="Muller H.G."/>
            <person name="Kugler K."/>
            <person name="Rivarola-Duarte L."/>
            <person name="Spannagl M."/>
            <person name="Mayer K.F.X."/>
            <person name="Lu F.H."/>
            <person name="Bevan M.W."/>
            <person name="Leroy P."/>
            <person name="Li P."/>
            <person name="You F.M."/>
            <person name="Sun Q."/>
            <person name="Liu Z."/>
            <person name="Lyons E."/>
            <person name="Wicker T."/>
            <person name="Salzberg S.L."/>
            <person name="Devos K.M."/>
            <person name="Dvorak J."/>
        </authorList>
    </citation>
    <scope>NUCLEOTIDE SEQUENCE [LARGE SCALE GENOMIC DNA]</scope>
    <source>
        <strain evidence="1">cv. AL8/78</strain>
    </source>
</reference>
<name>A0A453I7Y9_AEGTS</name>
<reference evidence="2" key="2">
    <citation type="journal article" date="2017" name="Nat. Plants">
        <title>The Aegilops tauschii genome reveals multiple impacts of transposons.</title>
        <authorList>
            <person name="Zhao G."/>
            <person name="Zou C."/>
            <person name="Li K."/>
            <person name="Wang K."/>
            <person name="Li T."/>
            <person name="Gao L."/>
            <person name="Zhang X."/>
            <person name="Wang H."/>
            <person name="Yang Z."/>
            <person name="Liu X."/>
            <person name="Jiang W."/>
            <person name="Mao L."/>
            <person name="Kong X."/>
            <person name="Jiao Y."/>
            <person name="Jia J."/>
        </authorList>
    </citation>
    <scope>NUCLEOTIDE SEQUENCE [LARGE SCALE GENOMIC DNA]</scope>
    <source>
        <strain evidence="2">cv. AL8/78</strain>
    </source>
</reference>
<organism evidence="1 2">
    <name type="scientific">Aegilops tauschii subsp. strangulata</name>
    <name type="common">Goatgrass</name>
    <dbReference type="NCBI Taxonomy" id="200361"/>
    <lineage>
        <taxon>Eukaryota</taxon>
        <taxon>Viridiplantae</taxon>
        <taxon>Streptophyta</taxon>
        <taxon>Embryophyta</taxon>
        <taxon>Tracheophyta</taxon>
        <taxon>Spermatophyta</taxon>
        <taxon>Magnoliopsida</taxon>
        <taxon>Liliopsida</taxon>
        <taxon>Poales</taxon>
        <taxon>Poaceae</taxon>
        <taxon>BOP clade</taxon>
        <taxon>Pooideae</taxon>
        <taxon>Triticodae</taxon>
        <taxon>Triticeae</taxon>
        <taxon>Triticinae</taxon>
        <taxon>Aegilops</taxon>
    </lineage>
</organism>
<dbReference type="EnsemblPlants" id="AET4Gv20473400.22">
    <property type="protein sequence ID" value="AET4Gv20473400.22"/>
    <property type="gene ID" value="AET4Gv20473400"/>
</dbReference>
<reference evidence="1" key="5">
    <citation type="journal article" date="2021" name="G3 (Bethesda)">
        <title>Aegilops tauschii genome assembly Aet v5.0 features greater sequence contiguity and improved annotation.</title>
        <authorList>
            <person name="Wang L."/>
            <person name="Zhu T."/>
            <person name="Rodriguez J.C."/>
            <person name="Deal K.R."/>
            <person name="Dubcovsky J."/>
            <person name="McGuire P.E."/>
            <person name="Lux T."/>
            <person name="Spannagl M."/>
            <person name="Mayer K.F.X."/>
            <person name="Baldrich P."/>
            <person name="Meyers B.C."/>
            <person name="Huo N."/>
            <person name="Gu Y.Q."/>
            <person name="Zhou H."/>
            <person name="Devos K.M."/>
            <person name="Bennetzen J.L."/>
            <person name="Unver T."/>
            <person name="Budak H."/>
            <person name="Gulick P.J."/>
            <person name="Galiba G."/>
            <person name="Kalapos B."/>
            <person name="Nelson D.R."/>
            <person name="Li P."/>
            <person name="You F.M."/>
            <person name="Luo M.C."/>
            <person name="Dvorak J."/>
        </authorList>
    </citation>
    <scope>NUCLEOTIDE SEQUENCE [LARGE SCALE GENOMIC DNA]</scope>
    <source>
        <strain evidence="1">cv. AL8/78</strain>
    </source>
</reference>
<protein>
    <submittedName>
        <fullName evidence="1">Uncharacterized protein</fullName>
    </submittedName>
</protein>
<keyword evidence="2" id="KW-1185">Reference proteome</keyword>
<reference evidence="1" key="4">
    <citation type="submission" date="2019-03" db="UniProtKB">
        <authorList>
            <consortium name="EnsemblPlants"/>
        </authorList>
    </citation>
    <scope>IDENTIFICATION</scope>
</reference>
<dbReference type="Proteomes" id="UP000015105">
    <property type="component" value="Chromosome 4D"/>
</dbReference>
<reference evidence="2" key="1">
    <citation type="journal article" date="2014" name="Science">
        <title>Ancient hybridizations among the ancestral genomes of bread wheat.</title>
        <authorList>
            <consortium name="International Wheat Genome Sequencing Consortium,"/>
            <person name="Marcussen T."/>
            <person name="Sandve S.R."/>
            <person name="Heier L."/>
            <person name="Spannagl M."/>
            <person name="Pfeifer M."/>
            <person name="Jakobsen K.S."/>
            <person name="Wulff B.B."/>
            <person name="Steuernagel B."/>
            <person name="Mayer K.F."/>
            <person name="Olsen O.A."/>
        </authorList>
    </citation>
    <scope>NUCLEOTIDE SEQUENCE [LARGE SCALE GENOMIC DNA]</scope>
    <source>
        <strain evidence="2">cv. AL8/78</strain>
    </source>
</reference>
<evidence type="ECO:0000313" key="1">
    <source>
        <dbReference type="EnsemblPlants" id="AET4Gv20473400.22"/>
    </source>
</evidence>
<proteinExistence type="predicted"/>
<accession>A0A453I7Y9</accession>
<dbReference type="Gramene" id="AET4Gv20473400.22">
    <property type="protein sequence ID" value="AET4Gv20473400.22"/>
    <property type="gene ID" value="AET4Gv20473400"/>
</dbReference>
<evidence type="ECO:0000313" key="2">
    <source>
        <dbReference type="Proteomes" id="UP000015105"/>
    </source>
</evidence>